<dbReference type="Proteomes" id="UP000233060">
    <property type="component" value="Unassembled WGS sequence"/>
</dbReference>
<name>A0A2K5MP76_CERAT</name>
<dbReference type="Bgee" id="ENSCATG00000036915">
    <property type="expression patterns" value="Expressed in adult mammalian kidney and 1 other cell type or tissue"/>
</dbReference>
<dbReference type="AlphaFoldDB" id="A0A2K5MP76"/>
<proteinExistence type="predicted"/>
<sequence>MEGCVVRRGSCPLLPGPSAWRASPAGWAGRTKLRSCRRLGSVSLLRDPETTTLVQQQSLHQAWGKRIVFSACPVSHSCCPERNFSGNILAVMALKLPGHSKSEGPPGKVRKRITIRFQPLFVTRTRWFVWSAVGCLPAGLASPV</sequence>
<accession>A0A2K5MP76</accession>
<organism evidence="1 2">
    <name type="scientific">Cercocebus atys</name>
    <name type="common">Sooty mangabey</name>
    <name type="synonym">Cercocebus torquatus atys</name>
    <dbReference type="NCBI Taxonomy" id="9531"/>
    <lineage>
        <taxon>Eukaryota</taxon>
        <taxon>Metazoa</taxon>
        <taxon>Chordata</taxon>
        <taxon>Craniata</taxon>
        <taxon>Vertebrata</taxon>
        <taxon>Euteleostomi</taxon>
        <taxon>Mammalia</taxon>
        <taxon>Eutheria</taxon>
        <taxon>Euarchontoglires</taxon>
        <taxon>Primates</taxon>
        <taxon>Haplorrhini</taxon>
        <taxon>Catarrhini</taxon>
        <taxon>Cercopithecidae</taxon>
        <taxon>Cercopithecinae</taxon>
        <taxon>Cercocebus</taxon>
    </lineage>
</organism>
<reference evidence="1" key="2">
    <citation type="submission" date="2025-09" db="UniProtKB">
        <authorList>
            <consortium name="Ensembl"/>
        </authorList>
    </citation>
    <scope>IDENTIFICATION</scope>
</reference>
<evidence type="ECO:0000313" key="1">
    <source>
        <dbReference type="Ensembl" id="ENSCATP00000027038.1"/>
    </source>
</evidence>
<keyword evidence="2" id="KW-1185">Reference proteome</keyword>
<dbReference type="Ensembl" id="ENSCATT00000051280.1">
    <property type="protein sequence ID" value="ENSCATP00000027038.1"/>
    <property type="gene ID" value="ENSCATG00000036915.1"/>
</dbReference>
<dbReference type="OMA" id="CPERNFS"/>
<protein>
    <submittedName>
        <fullName evidence="1">Uncharacterized protein</fullName>
    </submittedName>
</protein>
<dbReference type="GeneTree" id="ENSGT00620000089275"/>
<evidence type="ECO:0000313" key="2">
    <source>
        <dbReference type="Proteomes" id="UP000233060"/>
    </source>
</evidence>
<reference evidence="1" key="1">
    <citation type="submission" date="2025-08" db="UniProtKB">
        <authorList>
            <consortium name="Ensembl"/>
        </authorList>
    </citation>
    <scope>IDENTIFICATION</scope>
</reference>